<dbReference type="InterPro" id="IPR012823">
    <property type="entry name" value="Flagell_FliJ"/>
</dbReference>
<evidence type="ECO:0000256" key="4">
    <source>
        <dbReference type="ARBA" id="ARBA00022448"/>
    </source>
</evidence>
<dbReference type="InterPro" id="IPR053716">
    <property type="entry name" value="Flag_assembly_chemotaxis_eff"/>
</dbReference>
<evidence type="ECO:0000313" key="13">
    <source>
        <dbReference type="Proteomes" id="UP000317155"/>
    </source>
</evidence>
<dbReference type="OrthoDB" id="5432033at2"/>
<keyword evidence="9" id="KW-0472">Membrane</keyword>
<feature type="coiled-coil region" evidence="11">
    <location>
        <begin position="31"/>
        <end position="58"/>
    </location>
</feature>
<proteinExistence type="inferred from homology"/>
<dbReference type="Gene3D" id="1.10.287.1700">
    <property type="match status" value="1"/>
</dbReference>
<keyword evidence="10" id="KW-1006">Bacterial flagellum protein export</keyword>
<keyword evidence="13" id="KW-1185">Reference proteome</keyword>
<keyword evidence="5" id="KW-1003">Cell membrane</keyword>
<keyword evidence="11" id="KW-0175">Coiled coil</keyword>
<dbReference type="AlphaFoldDB" id="A0A550JIN1"/>
<evidence type="ECO:0000256" key="2">
    <source>
        <dbReference type="ARBA" id="ARBA00010004"/>
    </source>
</evidence>
<keyword evidence="8" id="KW-0653">Protein transport</keyword>
<comment type="subcellular location">
    <subcellularLocation>
        <location evidence="1">Cell membrane</location>
        <topology evidence="1">Peripheral membrane protein</topology>
        <orientation evidence="1">Cytoplasmic side</orientation>
    </subcellularLocation>
</comment>
<dbReference type="GO" id="GO:0044781">
    <property type="term" value="P:bacterial-type flagellum organization"/>
    <property type="evidence" value="ECO:0007669"/>
    <property type="project" value="UniProtKB-KW"/>
</dbReference>
<dbReference type="EMBL" id="VJVV01000002">
    <property type="protein sequence ID" value="TRO83077.1"/>
    <property type="molecule type" value="Genomic_DNA"/>
</dbReference>
<dbReference type="RefSeq" id="WP_092055472.1">
    <property type="nucleotide sequence ID" value="NZ_FOJJ01000012.1"/>
</dbReference>
<keyword evidence="12" id="KW-0969">Cilium</keyword>
<evidence type="ECO:0000256" key="9">
    <source>
        <dbReference type="ARBA" id="ARBA00023136"/>
    </source>
</evidence>
<keyword evidence="4" id="KW-0813">Transport</keyword>
<evidence type="ECO:0000256" key="7">
    <source>
        <dbReference type="ARBA" id="ARBA00022795"/>
    </source>
</evidence>
<keyword evidence="6" id="KW-0145">Chemotaxis</keyword>
<protein>
    <recommendedName>
        <fullName evidence="3">Flagellar FliJ protein</fullName>
    </recommendedName>
</protein>
<evidence type="ECO:0000256" key="10">
    <source>
        <dbReference type="ARBA" id="ARBA00023225"/>
    </source>
</evidence>
<keyword evidence="7" id="KW-1005">Bacterial flagellum biogenesis</keyword>
<comment type="caution">
    <text evidence="12">The sequence shown here is derived from an EMBL/GenBank/DDBJ whole genome shotgun (WGS) entry which is preliminary data.</text>
</comment>
<evidence type="ECO:0000256" key="5">
    <source>
        <dbReference type="ARBA" id="ARBA00022475"/>
    </source>
</evidence>
<organism evidence="12 13">
    <name type="scientific">Trichloromonas acetexigens</name>
    <dbReference type="NCBI Taxonomy" id="38815"/>
    <lineage>
        <taxon>Bacteria</taxon>
        <taxon>Pseudomonadati</taxon>
        <taxon>Thermodesulfobacteriota</taxon>
        <taxon>Desulfuromonadia</taxon>
        <taxon>Desulfuromonadales</taxon>
        <taxon>Trichloromonadaceae</taxon>
        <taxon>Trichloromonas</taxon>
    </lineage>
</organism>
<keyword evidence="12" id="KW-0282">Flagellum</keyword>
<dbReference type="GO" id="GO:0005886">
    <property type="term" value="C:plasma membrane"/>
    <property type="evidence" value="ECO:0007669"/>
    <property type="project" value="UniProtKB-SubCell"/>
</dbReference>
<evidence type="ECO:0000256" key="1">
    <source>
        <dbReference type="ARBA" id="ARBA00004413"/>
    </source>
</evidence>
<dbReference type="Proteomes" id="UP000317155">
    <property type="component" value="Unassembled WGS sequence"/>
</dbReference>
<dbReference type="GO" id="GO:0015031">
    <property type="term" value="P:protein transport"/>
    <property type="evidence" value="ECO:0007669"/>
    <property type="project" value="UniProtKB-KW"/>
</dbReference>
<comment type="similarity">
    <text evidence="2">Belongs to the FliJ family.</text>
</comment>
<evidence type="ECO:0000256" key="8">
    <source>
        <dbReference type="ARBA" id="ARBA00022927"/>
    </source>
</evidence>
<evidence type="ECO:0000313" key="12">
    <source>
        <dbReference type="EMBL" id="TRO83077.1"/>
    </source>
</evidence>
<reference evidence="12 13" key="1">
    <citation type="submission" date="2019-07" db="EMBL/GenBank/DDBJ databases">
        <title>Insights of Desulfuromonas acetexigens electromicrobiology.</title>
        <authorList>
            <person name="Katuri K."/>
            <person name="Sapireddy V."/>
            <person name="Shaw D.R."/>
            <person name="Saikaly P."/>
        </authorList>
    </citation>
    <scope>NUCLEOTIDE SEQUENCE [LARGE SCALE GENOMIC DNA]</scope>
    <source>
        <strain evidence="12 13">2873</strain>
    </source>
</reference>
<dbReference type="GO" id="GO:0006935">
    <property type="term" value="P:chemotaxis"/>
    <property type="evidence" value="ECO:0007669"/>
    <property type="project" value="UniProtKB-KW"/>
</dbReference>
<dbReference type="NCBIfam" id="TIGR02473">
    <property type="entry name" value="flagell_FliJ"/>
    <property type="match status" value="1"/>
</dbReference>
<dbReference type="GO" id="GO:0071973">
    <property type="term" value="P:bacterial-type flagellum-dependent cell motility"/>
    <property type="evidence" value="ECO:0007669"/>
    <property type="project" value="InterPro"/>
</dbReference>
<sequence>MAKFKLQTVLDYRERLESLAQQAHADALDRENRLLGELTAKRRELDSLREEFEDLQRKGLDAFEFSLYSNHIGHAMGQVADLVERWEAARDEVERRRQALCVASQERQLLEKLKEKHRNEAYAEELHKEAVQLDEVAVRQFRK</sequence>
<keyword evidence="12" id="KW-0966">Cell projection</keyword>
<accession>A0A550JIN1</accession>
<dbReference type="Pfam" id="PF02050">
    <property type="entry name" value="FliJ"/>
    <property type="match status" value="1"/>
</dbReference>
<evidence type="ECO:0000256" key="3">
    <source>
        <dbReference type="ARBA" id="ARBA00020392"/>
    </source>
</evidence>
<evidence type="ECO:0000256" key="6">
    <source>
        <dbReference type="ARBA" id="ARBA00022500"/>
    </source>
</evidence>
<name>A0A550JIN1_9BACT</name>
<gene>
    <name evidence="12" type="primary">fliJ</name>
    <name evidence="12" type="ORF">FL622_03065</name>
</gene>
<dbReference type="GO" id="GO:0009288">
    <property type="term" value="C:bacterial-type flagellum"/>
    <property type="evidence" value="ECO:0007669"/>
    <property type="project" value="InterPro"/>
</dbReference>
<evidence type="ECO:0000256" key="11">
    <source>
        <dbReference type="SAM" id="Coils"/>
    </source>
</evidence>